<feature type="domain" description="Alpha-macroglobulin-like TED" evidence="2">
    <location>
        <begin position="1094"/>
        <end position="1263"/>
    </location>
</feature>
<dbReference type="PANTHER" id="PTHR11412">
    <property type="entry name" value="MACROGLOBULIN / COMPLEMENT"/>
    <property type="match status" value="1"/>
</dbReference>
<name>A0A7R9KUJ7_9ACAR</name>
<dbReference type="EMBL" id="OC861577">
    <property type="protein sequence ID" value="CAD7629550.1"/>
    <property type="molecule type" value="Genomic_DNA"/>
</dbReference>
<dbReference type="InterPro" id="IPR008930">
    <property type="entry name" value="Terpenoid_cyclase/PrenylTrfase"/>
</dbReference>
<dbReference type="Gene3D" id="2.60.40.1930">
    <property type="match status" value="1"/>
</dbReference>
<dbReference type="Gene3D" id="1.50.10.20">
    <property type="match status" value="1"/>
</dbReference>
<evidence type="ECO:0000313" key="3">
    <source>
        <dbReference type="EMBL" id="CAD7629550.1"/>
    </source>
</evidence>
<accession>A0A7R9KUJ7</accession>
<organism evidence="3">
    <name type="scientific">Medioppia subpectinata</name>
    <dbReference type="NCBI Taxonomy" id="1979941"/>
    <lineage>
        <taxon>Eukaryota</taxon>
        <taxon>Metazoa</taxon>
        <taxon>Ecdysozoa</taxon>
        <taxon>Arthropoda</taxon>
        <taxon>Chelicerata</taxon>
        <taxon>Arachnida</taxon>
        <taxon>Acari</taxon>
        <taxon>Acariformes</taxon>
        <taxon>Sarcoptiformes</taxon>
        <taxon>Oribatida</taxon>
        <taxon>Brachypylina</taxon>
        <taxon>Oppioidea</taxon>
        <taxon>Oppiidae</taxon>
        <taxon>Medioppia</taxon>
    </lineage>
</organism>
<evidence type="ECO:0000259" key="1">
    <source>
        <dbReference type="Pfam" id="PF01835"/>
    </source>
</evidence>
<feature type="non-terminal residue" evidence="3">
    <location>
        <position position="1"/>
    </location>
</feature>
<evidence type="ECO:0000259" key="2">
    <source>
        <dbReference type="Pfam" id="PF07678"/>
    </source>
</evidence>
<dbReference type="GO" id="GO:0004866">
    <property type="term" value="F:endopeptidase inhibitor activity"/>
    <property type="evidence" value="ECO:0007669"/>
    <property type="project" value="InterPro"/>
</dbReference>
<dbReference type="EMBL" id="CAJPIZ010007002">
    <property type="protein sequence ID" value="CAG2109980.1"/>
    <property type="molecule type" value="Genomic_DNA"/>
</dbReference>
<gene>
    <name evidence="3" type="ORF">OSB1V03_LOCUS9966</name>
</gene>
<dbReference type="GO" id="GO:0005615">
    <property type="term" value="C:extracellular space"/>
    <property type="evidence" value="ECO:0007669"/>
    <property type="project" value="InterPro"/>
</dbReference>
<dbReference type="InterPro" id="IPR050473">
    <property type="entry name" value="A2M/Complement_sys"/>
</dbReference>
<dbReference type="InterPro" id="IPR011626">
    <property type="entry name" value="Alpha-macroglobulin_TED"/>
</dbReference>
<reference evidence="3" key="1">
    <citation type="submission" date="2020-11" db="EMBL/GenBank/DDBJ databases">
        <authorList>
            <person name="Tran Van P."/>
        </authorList>
    </citation>
    <scope>NUCLEOTIDE SEQUENCE</scope>
</reference>
<evidence type="ECO:0008006" key="5">
    <source>
        <dbReference type="Google" id="ProtNLM"/>
    </source>
</evidence>
<sequence length="1384" mass="155036">STPELHSVIQNNNNNNSSHYVITTPRVWMSAEESVCLVLFKDLSLTDTRSGQPMIDVKIVSINKRDLFAHKVLPLSSSSSQCVKIPINTIRADRALVAVTVGADLIRQEIDIRVKPAPGLTLIETSKPAYRPGEKLQFRVITMSDWLRPIDQVLPVVSVINSRNMPVMQWTNVPVKDGMVGLEVPLAADNYHGFWRISVVGDHGAVTEKMFKLIDYETPSIIITIDSPDYIRSTDTFSAYKVCVRDSYGQPMKGQVRAFAGYFKYDWGRERLLRQLIQRSANSLMDIPINGCHEMLLNGTALQWSAPEHIQQQQVLKLSVQYTDETTGAVEQSYAEIPIATRDLMLTYPSQRLQKQHFKPGMPYFGHILALRPDYSPAPAGEPITLCYQAREVPWVAGKEFVCKPMMVDRDSAGMIEFTVPPMSDRVRQVLVWAKSVNYPAIEARMMLEPAYSPSGQYMEIKPVINVENCADSVMFDVLFNKKIMMTDAQTVPKVFYQIMGDGMIKEAEHYPFTAFKQWSGADDKRMIINGTMMSTSMSMDSPIISKTKVILTMPARQSALGYNRLTRVMMYYMDSAGALVADSAAFLTTCTDRQQQRTRISLVKSAPDNTGAHTMSMRVMSVPNATCSTRVSRHKPVYTLKKVNEFIARFDVRQQFAPMDKCRQLYIQKMIKDQQAVATAPYGAEQVTAMNGETIMMNMANKYWPIVDYGDAMNAFTDMGLAVTGDGHLDDSPCDWDMYGADVLSQLTQLRDTQVKALIGQQMPPYVPIMSSKMFPMMQMQEMERSFLNEVLDWGVISSAAMNTGSIDRQIDHQMLYTSDKLYADTVCLHKDTGIQYASNVLDISGGQHQPRQTLATRAMTTGNSKLPMVKMSVLSAPTEARIGDTIVYKMAVNMIGAAADCWPVEMTVQDSDYYDIMNADSQQKVMCVCGQTADAVQQAMDVMIKPKKYGTIQIKLMAKYPTDIYMDNSFKCGHLIANQSDPRAMIQAFQPQIIVLPLAISPVGIATHTIDHKIVCKDSQQTSALPIAPGMDNMITQKTLITNNLIEPMYAYIQTKMSGRVHNAWDALTTYSAAYYLQKYADNYTTGAVVMANPWPHSAAVIGEMSGAYQALMTYRRNDGSYGGHGHNGRRTATVGAHYQIMGTAVDLPLTVAVYKVLAQSQPYMALVDHRYGAQGRHNLMGWTADWIYRQQGQDGCFHLNSTGMPRRAGNYWPMMVTDGDDYQLTAYVLASLMESGLNFDTKPLYKAYDCLSKNSQKFLANIDFKPMTAVLYNYIQILSGNTLETDVWMKAVRKAFNKADQRSPNGQLTSNSVDQEIIDEVMASYLALSAYMTDNMDGAKHFGQRLARTARSATLWRTPIATYAITKLWPIMEKTMVSLIN</sequence>
<proteinExistence type="predicted"/>
<dbReference type="Pfam" id="PF01835">
    <property type="entry name" value="MG2"/>
    <property type="match status" value="1"/>
</dbReference>
<keyword evidence="4" id="KW-1185">Reference proteome</keyword>
<dbReference type="Proteomes" id="UP000759131">
    <property type="component" value="Unassembled WGS sequence"/>
</dbReference>
<protein>
    <recommendedName>
        <fullName evidence="5">Alpha-2-macroglobulin domain-containing protein</fullName>
    </recommendedName>
</protein>
<dbReference type="SUPFAM" id="SSF48239">
    <property type="entry name" value="Terpenoid cyclases/Protein prenyltransferases"/>
    <property type="match status" value="1"/>
</dbReference>
<dbReference type="InterPro" id="IPR002890">
    <property type="entry name" value="MG2"/>
</dbReference>
<dbReference type="OrthoDB" id="6531980at2759"/>
<dbReference type="Pfam" id="PF07678">
    <property type="entry name" value="TED_complement"/>
    <property type="match status" value="1"/>
</dbReference>
<evidence type="ECO:0000313" key="4">
    <source>
        <dbReference type="Proteomes" id="UP000759131"/>
    </source>
</evidence>
<dbReference type="PANTHER" id="PTHR11412:SF171">
    <property type="entry name" value="PREGNANCY ZONE PROTEIN-LIKE PROTEIN"/>
    <property type="match status" value="1"/>
</dbReference>
<feature type="domain" description="Macroglobulin" evidence="1">
    <location>
        <begin position="125"/>
        <end position="206"/>
    </location>
</feature>